<dbReference type="EMBL" id="JAEDAM010000064">
    <property type="protein sequence ID" value="MBS8122278.1"/>
    <property type="molecule type" value="Genomic_DNA"/>
</dbReference>
<dbReference type="RefSeq" id="WP_213349700.1">
    <property type="nucleotide sequence ID" value="NZ_JAEDAM010000064.1"/>
</dbReference>
<dbReference type="InterPro" id="IPR036013">
    <property type="entry name" value="Band_7/SPFH_dom_sf"/>
</dbReference>
<dbReference type="Pfam" id="PF01145">
    <property type="entry name" value="Band_7"/>
    <property type="match status" value="1"/>
</dbReference>
<comment type="caution">
    <text evidence="2">The sequence shown here is derived from an EMBL/GenBank/DDBJ whole genome shotgun (WGS) entry which is preliminary data.</text>
</comment>
<gene>
    <name evidence="2" type="ORF">VAMP_247n71</name>
</gene>
<organism evidence="2 3">
    <name type="scientific">Candidatus Vampirococcus lugosii</name>
    <dbReference type="NCBI Taxonomy" id="2789015"/>
    <lineage>
        <taxon>Bacteria</taxon>
        <taxon>Candidatus Absconditibacteriota</taxon>
        <taxon>Vampirococcus</taxon>
    </lineage>
</organism>
<keyword evidence="3" id="KW-1185">Reference proteome</keyword>
<name>A0ABS5QM60_9BACT</name>
<sequence>MINIIILFVLFFVLPYVLILYNLRRVVPANEAHLIQYRYGFKYYGKGLIHGDTYLEWPGWIPFLGIEVAKFNLDVFTIVFKKYTTYDSLKVNLIIDLNVYFVVKDIELISNISFDMNELEKYLQRMIELILQKVFSSKSILKVDITDFFEKSNFKLDIKEKLYKEILSSIKNVGVELKKLELIDINLS</sequence>
<protein>
    <submittedName>
        <fullName evidence="2">SPFH domain-containing protein</fullName>
    </submittedName>
</protein>
<accession>A0ABS5QM60</accession>
<dbReference type="Gene3D" id="3.30.479.30">
    <property type="entry name" value="Band 7 domain"/>
    <property type="match status" value="1"/>
</dbReference>
<dbReference type="Proteomes" id="UP000680365">
    <property type="component" value="Unassembled WGS sequence"/>
</dbReference>
<proteinExistence type="predicted"/>
<feature type="domain" description="Band 7" evidence="1">
    <location>
        <begin position="46"/>
        <end position="187"/>
    </location>
</feature>
<evidence type="ECO:0000313" key="3">
    <source>
        <dbReference type="Proteomes" id="UP000680365"/>
    </source>
</evidence>
<dbReference type="InterPro" id="IPR001107">
    <property type="entry name" value="Band_7"/>
</dbReference>
<evidence type="ECO:0000259" key="1">
    <source>
        <dbReference type="Pfam" id="PF01145"/>
    </source>
</evidence>
<reference evidence="2 3" key="1">
    <citation type="journal article" date="2021" name="Nat. Commun.">
        <title>Reductive evolution and unique predatory mode in the CPR bacterium Vampirococcus lugosii.</title>
        <authorList>
            <person name="Moreira D."/>
            <person name="Zivanovic Y."/>
            <person name="Lopez-Archilla A.I."/>
            <person name="Iniesto M."/>
            <person name="Lopez-Garcia P."/>
        </authorList>
    </citation>
    <scope>NUCLEOTIDE SEQUENCE [LARGE SCALE GENOMIC DNA]</scope>
    <source>
        <strain evidence="2">Chiprana</strain>
    </source>
</reference>
<evidence type="ECO:0000313" key="2">
    <source>
        <dbReference type="EMBL" id="MBS8122278.1"/>
    </source>
</evidence>